<organism evidence="1 2">
    <name type="scientific">Steinernema carpocapsae</name>
    <name type="common">Entomopathogenic nematode</name>
    <dbReference type="NCBI Taxonomy" id="34508"/>
    <lineage>
        <taxon>Eukaryota</taxon>
        <taxon>Metazoa</taxon>
        <taxon>Ecdysozoa</taxon>
        <taxon>Nematoda</taxon>
        <taxon>Chromadorea</taxon>
        <taxon>Rhabditida</taxon>
        <taxon>Tylenchina</taxon>
        <taxon>Panagrolaimomorpha</taxon>
        <taxon>Strongyloidoidea</taxon>
        <taxon>Steinernematidae</taxon>
        <taxon>Steinernema</taxon>
    </lineage>
</organism>
<name>A0A4U5PGC5_STECR</name>
<reference evidence="1 2" key="2">
    <citation type="journal article" date="2019" name="G3 (Bethesda)">
        <title>Hybrid Assembly of the Genome of the Entomopathogenic Nematode Steinernema carpocapsae Identifies the X-Chromosome.</title>
        <authorList>
            <person name="Serra L."/>
            <person name="Macchietto M."/>
            <person name="Macias-Munoz A."/>
            <person name="McGill C.J."/>
            <person name="Rodriguez I.M."/>
            <person name="Rodriguez B."/>
            <person name="Murad R."/>
            <person name="Mortazavi A."/>
        </authorList>
    </citation>
    <scope>NUCLEOTIDE SEQUENCE [LARGE SCALE GENOMIC DNA]</scope>
    <source>
        <strain evidence="1 2">ALL</strain>
    </source>
</reference>
<dbReference type="AlphaFoldDB" id="A0A4U5PGC5"/>
<protein>
    <submittedName>
        <fullName evidence="1">Uncharacterized protein</fullName>
    </submittedName>
</protein>
<accession>A0A4U5PGC5</accession>
<gene>
    <name evidence="1" type="ORF">L596_009606</name>
</gene>
<evidence type="ECO:0000313" key="1">
    <source>
        <dbReference type="EMBL" id="TKR95436.1"/>
    </source>
</evidence>
<dbReference type="EMBL" id="AZBU02000002">
    <property type="protein sequence ID" value="TKR95436.1"/>
    <property type="molecule type" value="Genomic_DNA"/>
</dbReference>
<evidence type="ECO:0000313" key="2">
    <source>
        <dbReference type="Proteomes" id="UP000298663"/>
    </source>
</evidence>
<proteinExistence type="predicted"/>
<comment type="caution">
    <text evidence="1">The sequence shown here is derived from an EMBL/GenBank/DDBJ whole genome shotgun (WGS) entry which is preliminary data.</text>
</comment>
<reference evidence="1 2" key="1">
    <citation type="journal article" date="2015" name="Genome Biol.">
        <title>Comparative genomics of Steinernema reveals deeply conserved gene regulatory networks.</title>
        <authorList>
            <person name="Dillman A.R."/>
            <person name="Macchietto M."/>
            <person name="Porter C.F."/>
            <person name="Rogers A."/>
            <person name="Williams B."/>
            <person name="Antoshechkin I."/>
            <person name="Lee M.M."/>
            <person name="Goodwin Z."/>
            <person name="Lu X."/>
            <person name="Lewis E.E."/>
            <person name="Goodrich-Blair H."/>
            <person name="Stock S.P."/>
            <person name="Adams B.J."/>
            <person name="Sternberg P.W."/>
            <person name="Mortazavi A."/>
        </authorList>
    </citation>
    <scope>NUCLEOTIDE SEQUENCE [LARGE SCALE GENOMIC DNA]</scope>
    <source>
        <strain evidence="1 2">ALL</strain>
    </source>
</reference>
<keyword evidence="2" id="KW-1185">Reference proteome</keyword>
<dbReference type="Proteomes" id="UP000298663">
    <property type="component" value="Unassembled WGS sequence"/>
</dbReference>
<sequence>MDELKAFNVDSLSSEIVSRMLVKKFRQLLVGFGLDRIEQTRLISEIVLKRSMYRLFSASAPFGRFIPDR</sequence>